<sequence length="123" mass="14762">MVDQMRGTIFSTCRYLVGLSLYDPPMKRLTAIANSNQLIGPWSFFLYRFSFFLFFFFPQVRQDVQTRCNPFGFNPREGRGYLNRQFTRPASVYRDDPEPLWLRIMSTRECQNEWNRRSFSSDN</sequence>
<keyword evidence="1" id="KW-0812">Transmembrane</keyword>
<comment type="caution">
    <text evidence="2">The sequence shown here is derived from an EMBL/GenBank/DDBJ whole genome shotgun (WGS) entry which is preliminary data.</text>
</comment>
<dbReference type="EMBL" id="MSFN02000003">
    <property type="protein sequence ID" value="PTU21868.1"/>
    <property type="molecule type" value="Genomic_DNA"/>
</dbReference>
<evidence type="ECO:0000313" key="3">
    <source>
        <dbReference type="Proteomes" id="UP000244073"/>
    </source>
</evidence>
<organism evidence="2 3">
    <name type="scientific">Aspergillus ochraceoroseus IBT 24754</name>
    <dbReference type="NCBI Taxonomy" id="1392256"/>
    <lineage>
        <taxon>Eukaryota</taxon>
        <taxon>Fungi</taxon>
        <taxon>Dikarya</taxon>
        <taxon>Ascomycota</taxon>
        <taxon>Pezizomycotina</taxon>
        <taxon>Eurotiomycetes</taxon>
        <taxon>Eurotiomycetidae</taxon>
        <taxon>Eurotiales</taxon>
        <taxon>Aspergillaceae</taxon>
        <taxon>Aspergillus</taxon>
        <taxon>Aspergillus subgen. Nidulantes</taxon>
    </lineage>
</organism>
<reference evidence="2 3" key="1">
    <citation type="journal article" date="2018" name="Proc. Natl. Acad. Sci. U.S.A.">
        <title>Linking secondary metabolites to gene clusters through genome sequencing of six diverse Aspergillus species.</title>
        <authorList>
            <person name="Kaerboelling I."/>
            <person name="Vesth T.C."/>
            <person name="Frisvad J.C."/>
            <person name="Nybo J.L."/>
            <person name="Theobald S."/>
            <person name="Kuo A."/>
            <person name="Bowyer P."/>
            <person name="Matsuda Y."/>
            <person name="Mondo S."/>
            <person name="Lyhne E.K."/>
            <person name="Kogle M.E."/>
            <person name="Clum A."/>
            <person name="Lipzen A."/>
            <person name="Salamov A."/>
            <person name="Ngan C.Y."/>
            <person name="Daum C."/>
            <person name="Chiniquy J."/>
            <person name="Barry K."/>
            <person name="LaButti K."/>
            <person name="Haridas S."/>
            <person name="Simmons B.A."/>
            <person name="Magnuson J.K."/>
            <person name="Mortensen U.H."/>
            <person name="Larsen T.O."/>
            <person name="Grigoriev I.V."/>
            <person name="Baker S.E."/>
            <person name="Andersen M.R."/>
        </authorList>
    </citation>
    <scope>NUCLEOTIDE SEQUENCE [LARGE SCALE GENOMIC DNA]</scope>
    <source>
        <strain evidence="2 3">IBT 24754</strain>
    </source>
</reference>
<keyword evidence="1" id="KW-0472">Membrane</keyword>
<dbReference type="VEuPathDB" id="FungiDB:P175DRAFT_0203502"/>
<dbReference type="AlphaFoldDB" id="A0A2T5M011"/>
<keyword evidence="1" id="KW-1133">Transmembrane helix</keyword>
<feature type="transmembrane region" description="Helical" evidence="1">
    <location>
        <begin position="39"/>
        <end position="57"/>
    </location>
</feature>
<evidence type="ECO:0000313" key="2">
    <source>
        <dbReference type="EMBL" id="PTU21868.1"/>
    </source>
</evidence>
<protein>
    <submittedName>
        <fullName evidence="2">Uncharacterized protein</fullName>
    </submittedName>
</protein>
<dbReference type="RefSeq" id="XP_040753260.1">
    <property type="nucleotide sequence ID" value="XM_040892576.1"/>
</dbReference>
<dbReference type="GeneID" id="63809458"/>
<gene>
    <name evidence="2" type="ORF">P175DRAFT_0203502</name>
</gene>
<name>A0A2T5M011_9EURO</name>
<accession>A0A2T5M011</accession>
<evidence type="ECO:0000256" key="1">
    <source>
        <dbReference type="SAM" id="Phobius"/>
    </source>
</evidence>
<proteinExistence type="predicted"/>
<dbReference type="Proteomes" id="UP000244073">
    <property type="component" value="Unassembled WGS sequence"/>
</dbReference>